<keyword evidence="5" id="KW-1185">Reference proteome</keyword>
<dbReference type="InterPro" id="IPR019734">
    <property type="entry name" value="TPR_rpt"/>
</dbReference>
<accession>A0A378RIN7</accession>
<name>A0A378RIN7_MYROD</name>
<dbReference type="SUPFAM" id="SSF48452">
    <property type="entry name" value="TPR-like"/>
    <property type="match status" value="1"/>
</dbReference>
<dbReference type="EMBL" id="UGQL01000001">
    <property type="protein sequence ID" value="STZ26558.1"/>
    <property type="molecule type" value="Genomic_DNA"/>
</dbReference>
<dbReference type="PROSITE" id="PS50293">
    <property type="entry name" value="TPR_REGION"/>
    <property type="match status" value="1"/>
</dbReference>
<organism evidence="4 5">
    <name type="scientific">Myroides odoratus</name>
    <name type="common">Flavobacterium odoratum</name>
    <dbReference type="NCBI Taxonomy" id="256"/>
    <lineage>
        <taxon>Bacteria</taxon>
        <taxon>Pseudomonadati</taxon>
        <taxon>Bacteroidota</taxon>
        <taxon>Flavobacteriia</taxon>
        <taxon>Flavobacteriales</taxon>
        <taxon>Flavobacteriaceae</taxon>
        <taxon>Myroides</taxon>
    </lineage>
</organism>
<dbReference type="InterPro" id="IPR050498">
    <property type="entry name" value="Ycf3"/>
</dbReference>
<dbReference type="Pfam" id="PF13432">
    <property type="entry name" value="TPR_16"/>
    <property type="match status" value="1"/>
</dbReference>
<dbReference type="SMART" id="SM00028">
    <property type="entry name" value="TPR"/>
    <property type="match status" value="4"/>
</dbReference>
<dbReference type="AlphaFoldDB" id="A0A378RIN7"/>
<evidence type="ECO:0000313" key="4">
    <source>
        <dbReference type="EMBL" id="STZ26558.1"/>
    </source>
</evidence>
<keyword evidence="4" id="KW-0808">Transferase</keyword>
<gene>
    <name evidence="4" type="ORF">NCTC11179_00079</name>
</gene>
<keyword evidence="2 3" id="KW-0802">TPR repeat</keyword>
<evidence type="ECO:0000313" key="5">
    <source>
        <dbReference type="Proteomes" id="UP000255024"/>
    </source>
</evidence>
<dbReference type="InterPro" id="IPR011990">
    <property type="entry name" value="TPR-like_helical_dom_sf"/>
</dbReference>
<evidence type="ECO:0000256" key="2">
    <source>
        <dbReference type="ARBA" id="ARBA00022803"/>
    </source>
</evidence>
<proteinExistence type="predicted"/>
<dbReference type="Proteomes" id="UP000255024">
    <property type="component" value="Unassembled WGS sequence"/>
</dbReference>
<dbReference type="Pfam" id="PF13414">
    <property type="entry name" value="TPR_11"/>
    <property type="match status" value="1"/>
</dbReference>
<evidence type="ECO:0000256" key="3">
    <source>
        <dbReference type="PROSITE-ProRule" id="PRU00339"/>
    </source>
</evidence>
<sequence length="358" mass="40821">MGRVTVKITRIFSMKKYICTLFLFMVSSMTIYAQNQLEQLLKEGIAYHDKGQYDKAIKSYQEMLALDPNSAIAYYEISMSYMYAKQYDLAIEYSSKAIERGGRYSVPALVVKASSLSNLNRVDEAIELLEETIDTHEVDVMVYYNLAICYLRLNDLEKAERALVAGIYDNPLHASSHYMLAVVKESQQLHIESMLSAYFFLLLEQHSARSIKMLQLIEQGFEKGVSVSTEEKNVINLALDEGKLDSKYGLVEMGLTLSAAVDIAEQKGQDKEAFCDRTTNFLDLLKVVKTENPTLLEIDLVLYVPFFKAITEEEVFCNYVYQTTPGGNLKWLNKNEKKVASFQEWIKTKAFELTQGTE</sequence>
<keyword evidence="1" id="KW-0677">Repeat</keyword>
<dbReference type="PANTHER" id="PTHR44858:SF1">
    <property type="entry name" value="UDP-N-ACETYLGLUCOSAMINE--PEPTIDE N-ACETYLGLUCOSAMINYLTRANSFERASE SPINDLY-RELATED"/>
    <property type="match status" value="1"/>
</dbReference>
<dbReference type="PROSITE" id="PS50005">
    <property type="entry name" value="TPR"/>
    <property type="match status" value="1"/>
</dbReference>
<protein>
    <submittedName>
        <fullName evidence="4">Predicted O-linked N-acetylglucosamine transferase, SPINDLY family</fullName>
    </submittedName>
</protein>
<reference evidence="4 5" key="1">
    <citation type="submission" date="2018-06" db="EMBL/GenBank/DDBJ databases">
        <authorList>
            <consortium name="Pathogen Informatics"/>
            <person name="Doyle S."/>
        </authorList>
    </citation>
    <scope>NUCLEOTIDE SEQUENCE [LARGE SCALE GENOMIC DNA]</scope>
    <source>
        <strain evidence="4 5">NCTC11179</strain>
    </source>
</reference>
<feature type="repeat" description="TPR" evidence="3">
    <location>
        <begin position="37"/>
        <end position="70"/>
    </location>
</feature>
<dbReference type="GO" id="GO:0016740">
    <property type="term" value="F:transferase activity"/>
    <property type="evidence" value="ECO:0007669"/>
    <property type="project" value="UniProtKB-KW"/>
</dbReference>
<evidence type="ECO:0000256" key="1">
    <source>
        <dbReference type="ARBA" id="ARBA00022737"/>
    </source>
</evidence>
<dbReference type="PANTHER" id="PTHR44858">
    <property type="entry name" value="TETRATRICOPEPTIDE REPEAT PROTEIN 6"/>
    <property type="match status" value="1"/>
</dbReference>
<dbReference type="Gene3D" id="1.25.40.10">
    <property type="entry name" value="Tetratricopeptide repeat domain"/>
    <property type="match status" value="2"/>
</dbReference>